<dbReference type="EMBL" id="BPLQ01009549">
    <property type="protein sequence ID" value="GIY44640.1"/>
    <property type="molecule type" value="Genomic_DNA"/>
</dbReference>
<dbReference type="AlphaFoldDB" id="A0AAV4TED2"/>
<proteinExistence type="predicted"/>
<sequence length="302" mass="32725">MDIDYAFPTNINDEFLHVNYTAILEILSGLNRAKYHNGKKTALFHKKDEEGVLRLKAEAAELLKQVHDKCNQFGIKILNMPNFDELEAASARSVHNKAPSSIQSQNPFALVENLDDITELAIPQPAKKVSLPYFSILQVTGLPQLAFSKCMQAAPAVSRPVSQQISYTNVAAGISQKVSAVSVLPHSSTPTTPQGFNPQSLLIPPVPSKVNFVPAPVTAMPLQSHPSAGIPPFSMQNTPPTALPHLVSGPVDCADIIGELLKLFNQGLAPTILVEAFHQCIPQLQQTTDSHDIKPTLFLGSM</sequence>
<evidence type="ECO:0000313" key="1">
    <source>
        <dbReference type="EMBL" id="GIY44640.1"/>
    </source>
</evidence>
<dbReference type="Proteomes" id="UP001054837">
    <property type="component" value="Unassembled WGS sequence"/>
</dbReference>
<gene>
    <name evidence="1" type="ORF">CDAR_447952</name>
</gene>
<keyword evidence="2" id="KW-1185">Reference proteome</keyword>
<evidence type="ECO:0000313" key="2">
    <source>
        <dbReference type="Proteomes" id="UP001054837"/>
    </source>
</evidence>
<organism evidence="1 2">
    <name type="scientific">Caerostris darwini</name>
    <dbReference type="NCBI Taxonomy" id="1538125"/>
    <lineage>
        <taxon>Eukaryota</taxon>
        <taxon>Metazoa</taxon>
        <taxon>Ecdysozoa</taxon>
        <taxon>Arthropoda</taxon>
        <taxon>Chelicerata</taxon>
        <taxon>Arachnida</taxon>
        <taxon>Araneae</taxon>
        <taxon>Araneomorphae</taxon>
        <taxon>Entelegynae</taxon>
        <taxon>Araneoidea</taxon>
        <taxon>Araneidae</taxon>
        <taxon>Caerostris</taxon>
    </lineage>
</organism>
<accession>A0AAV4TED2</accession>
<name>A0AAV4TED2_9ARAC</name>
<comment type="caution">
    <text evidence="1">The sequence shown here is derived from an EMBL/GenBank/DDBJ whole genome shotgun (WGS) entry which is preliminary data.</text>
</comment>
<reference evidence="1 2" key="1">
    <citation type="submission" date="2021-06" db="EMBL/GenBank/DDBJ databases">
        <title>Caerostris darwini draft genome.</title>
        <authorList>
            <person name="Kono N."/>
            <person name="Arakawa K."/>
        </authorList>
    </citation>
    <scope>NUCLEOTIDE SEQUENCE [LARGE SCALE GENOMIC DNA]</scope>
</reference>
<protein>
    <submittedName>
        <fullName evidence="1">Uncharacterized protein</fullName>
    </submittedName>
</protein>